<name>A0A098EJQ0_9BACL</name>
<dbReference type="Gene3D" id="1.10.10.2840">
    <property type="entry name" value="PucR C-terminal helix-turn-helix domain"/>
    <property type="match status" value="1"/>
</dbReference>
<dbReference type="RefSeq" id="WP_052650785.1">
    <property type="nucleotide sequence ID" value="NZ_CCXS01000001.1"/>
</dbReference>
<dbReference type="PANTHER" id="PTHR33744">
    <property type="entry name" value="CARBOHYDRATE DIACID REGULATOR"/>
    <property type="match status" value="1"/>
</dbReference>
<evidence type="ECO:0000259" key="1">
    <source>
        <dbReference type="Pfam" id="PF07905"/>
    </source>
</evidence>
<evidence type="ECO:0000259" key="2">
    <source>
        <dbReference type="Pfam" id="PF13556"/>
    </source>
</evidence>
<dbReference type="InterPro" id="IPR009057">
    <property type="entry name" value="Homeodomain-like_sf"/>
</dbReference>
<sequence length="530" mass="61552">MIIEEALRIGELAKGVLIAGKAGGSREIRSIEVMEVPEVVSWINEGILVMTAFYSISENPDKQVEVLRTLIDKKAAGIVIKIGRFVNELPEEMIRLADESSFPIIALPKNVSYINVLTPLYERLYEEKKMKIDQSANPFSEFDDTDFPTVKKALNFLEKLTDSPVYIEDMEGKLLYICNGFQPDKWRNSVLLFSEPRYEQYPKVLEQWRIEFQTKKIIEFKMEGQRSRYIIPLVSKNNVFGTLHLLHKGQTAFEALTSHHIAQVGVSMAELILKEQLNFQKDRMQDLEALEKFTNGENSIQPDERALVLCFRGRTMDASNYPVMSLLDYSCLCRHWLQFCSRKAENASTLIFEKYQQYYALIVCKEEHYQKIIQQWIEIAVKSNEAFPDNGFRLAISQPFNHSKKFNGNLRSAVKTMEIGLKIQPKEPVYSQDKLGVYEILFQLNEEPQVRNYIESVLGEISQADNELFISLKTYLEENGNVSRTAEKLFIHRRTMTYRLQKIQELLMMDLDNAEHRFILQFCIKLKELN</sequence>
<dbReference type="InterPro" id="IPR025736">
    <property type="entry name" value="PucR_C-HTH_dom"/>
</dbReference>
<dbReference type="InterPro" id="IPR012914">
    <property type="entry name" value="PucR_dom"/>
</dbReference>
<organism evidence="3 4">
    <name type="scientific">Planococcus massiliensis</name>
    <dbReference type="NCBI Taxonomy" id="1499687"/>
    <lineage>
        <taxon>Bacteria</taxon>
        <taxon>Bacillati</taxon>
        <taxon>Bacillota</taxon>
        <taxon>Bacilli</taxon>
        <taxon>Bacillales</taxon>
        <taxon>Caryophanaceae</taxon>
        <taxon>Planococcus</taxon>
    </lineage>
</organism>
<dbReference type="EMBL" id="CCXS01000001">
    <property type="protein sequence ID" value="CEG22052.1"/>
    <property type="molecule type" value="Genomic_DNA"/>
</dbReference>
<reference evidence="3 4" key="1">
    <citation type="submission" date="2014-09" db="EMBL/GenBank/DDBJ databases">
        <authorList>
            <person name="Urmite Genomes Urmite Genomes"/>
        </authorList>
    </citation>
    <scope>NUCLEOTIDE SEQUENCE [LARGE SCALE GENOMIC DNA]</scope>
    <source>
        <strain evidence="3 4">ES2</strain>
    </source>
</reference>
<dbReference type="InterPro" id="IPR042070">
    <property type="entry name" value="PucR_C-HTH_sf"/>
</dbReference>
<protein>
    <submittedName>
        <fullName evidence="3">Purine catabolism regulatory protein</fullName>
    </submittedName>
</protein>
<feature type="domain" description="PucR C-terminal helix-turn-helix" evidence="2">
    <location>
        <begin position="471"/>
        <end position="525"/>
    </location>
</feature>
<gene>
    <name evidence="3" type="primary">pucR</name>
    <name evidence="3" type="ORF">BN1080_00972</name>
</gene>
<dbReference type="Proteomes" id="UP000043699">
    <property type="component" value="Unassembled WGS sequence"/>
</dbReference>
<dbReference type="Pfam" id="PF13556">
    <property type="entry name" value="HTH_30"/>
    <property type="match status" value="1"/>
</dbReference>
<dbReference type="OrthoDB" id="142218at2"/>
<dbReference type="STRING" id="1499687.BN1080_00972"/>
<proteinExistence type="predicted"/>
<evidence type="ECO:0000313" key="3">
    <source>
        <dbReference type="EMBL" id="CEG22052.1"/>
    </source>
</evidence>
<dbReference type="PANTHER" id="PTHR33744:SF1">
    <property type="entry name" value="DNA-BINDING TRANSCRIPTIONAL ACTIVATOR ADER"/>
    <property type="match status" value="1"/>
</dbReference>
<keyword evidence="4" id="KW-1185">Reference proteome</keyword>
<accession>A0A098EJQ0</accession>
<evidence type="ECO:0000313" key="4">
    <source>
        <dbReference type="Proteomes" id="UP000043699"/>
    </source>
</evidence>
<dbReference type="InterPro" id="IPR051448">
    <property type="entry name" value="CdaR-like_regulators"/>
</dbReference>
<dbReference type="AlphaFoldDB" id="A0A098EJQ0"/>
<dbReference type="SUPFAM" id="SSF46689">
    <property type="entry name" value="Homeodomain-like"/>
    <property type="match status" value="1"/>
</dbReference>
<feature type="domain" description="Purine catabolism PurC-like" evidence="1">
    <location>
        <begin position="7"/>
        <end position="122"/>
    </location>
</feature>
<dbReference type="Pfam" id="PF07905">
    <property type="entry name" value="PucR"/>
    <property type="match status" value="1"/>
</dbReference>